<evidence type="ECO:0000256" key="1">
    <source>
        <dbReference type="SAM" id="MobiDB-lite"/>
    </source>
</evidence>
<accession>A0A1N6IJE2</accession>
<organism evidence="3 4">
    <name type="scientific">Vannielia litorea</name>
    <dbReference type="NCBI Taxonomy" id="1217970"/>
    <lineage>
        <taxon>Bacteria</taxon>
        <taxon>Pseudomonadati</taxon>
        <taxon>Pseudomonadota</taxon>
        <taxon>Alphaproteobacteria</taxon>
        <taxon>Rhodobacterales</taxon>
        <taxon>Paracoccaceae</taxon>
        <taxon>Vannielia</taxon>
    </lineage>
</organism>
<gene>
    <name evidence="3" type="ORF">SAMN05444002_3964</name>
</gene>
<protein>
    <submittedName>
        <fullName evidence="3">Uncharacterized protein</fullName>
    </submittedName>
</protein>
<feature type="region of interest" description="Disordered" evidence="1">
    <location>
        <begin position="180"/>
        <end position="206"/>
    </location>
</feature>
<keyword evidence="4" id="KW-1185">Reference proteome</keyword>
<dbReference type="OrthoDB" id="7847197at2"/>
<dbReference type="STRING" id="1217970.SAMN05444002_3964"/>
<reference evidence="4" key="1">
    <citation type="submission" date="2016-11" db="EMBL/GenBank/DDBJ databases">
        <authorList>
            <person name="Varghese N."/>
            <person name="Submissions S."/>
        </authorList>
    </citation>
    <scope>NUCLEOTIDE SEQUENCE [LARGE SCALE GENOMIC DNA]</scope>
    <source>
        <strain evidence="4">DSM 29440</strain>
    </source>
</reference>
<proteinExistence type="predicted"/>
<name>A0A1N6IJE2_9RHOB</name>
<feature type="chain" id="PRO_5012726476" evidence="2">
    <location>
        <begin position="24"/>
        <end position="800"/>
    </location>
</feature>
<keyword evidence="2" id="KW-0732">Signal</keyword>
<feature type="region of interest" description="Disordered" evidence="1">
    <location>
        <begin position="776"/>
        <end position="800"/>
    </location>
</feature>
<feature type="region of interest" description="Disordered" evidence="1">
    <location>
        <begin position="725"/>
        <end position="757"/>
    </location>
</feature>
<dbReference type="RefSeq" id="WP_074258105.1">
    <property type="nucleotide sequence ID" value="NZ_FSRL01000002.1"/>
</dbReference>
<sequence length="800" mass="84172">MTPTGWLRLSVLCAGLLTGAALPAETVRLRSGEHVGFTRIALVLGRESAWRVGRIEGGFGLELDRRDITIDLSGAFDLIPRDRIRNLEHDPTSGLLRIATDCTCHAKAFEAGRNVIVVDIVDGPPPVPDRFNTALFPSVPAPEPSAARPPAAPGTELAEGALPPLHSDALRRRYDRQITLPGARVRAAEPPQPRQPDGGEAPVTDPFREAAERRRIAEIEAELLKQLARAGAQGMVEPNPRYGGIEGEVAQPDASTPPSNHPGENVDAITGVDRAAPDAAPPPEDARGACLDPRHFDFLISEPETAPHDMISAARQALLQEFDAPSSQAAEALARVYLYLGFGAEARQVVEGYLASSDLAPLYLALAAGVDDMPGLAGQGLTGQMGCPGQASFWALLVGPVPAAIAPQTERDIAATASDLPLHLRQLLVPRLAQRLLSRGHEELAATLRDALSRADGAHGTGFQMLQAALAERGDVAAGGHGSPSGESTRAAEAILEGVAETNRAEAPEALVELIRLANAAQRPLPPDRIAHAEALIFEHRGTALARTLMVGLAPALARDGAFAEAFAKLDEAATIASEVTSDPRQAALSETALLLARNASDAVFLRSMFDPARAGLGAEVSAPAAFALASRLLSLGFPDQALAQSESLPREPEYRLMRVRALMALGRNERALASLAGLQGAESDALRGELLARLGEHARAHTLSRVAGDEEAARRAAWASGDAEAIRESGSESEAGFTEATRPETAPIAPGRPSLSGAQELLEQIRQRRGAIETLLEEKSTATGAVTPALDRAETSPGA</sequence>
<dbReference type="EMBL" id="FSRL01000002">
    <property type="protein sequence ID" value="SIO32093.1"/>
    <property type="molecule type" value="Genomic_DNA"/>
</dbReference>
<feature type="region of interest" description="Disordered" evidence="1">
    <location>
        <begin position="134"/>
        <end position="166"/>
    </location>
</feature>
<evidence type="ECO:0000313" key="3">
    <source>
        <dbReference type="EMBL" id="SIO32093.1"/>
    </source>
</evidence>
<dbReference type="Proteomes" id="UP000184932">
    <property type="component" value="Unassembled WGS sequence"/>
</dbReference>
<evidence type="ECO:0000256" key="2">
    <source>
        <dbReference type="SAM" id="SignalP"/>
    </source>
</evidence>
<evidence type="ECO:0000313" key="4">
    <source>
        <dbReference type="Proteomes" id="UP000184932"/>
    </source>
</evidence>
<dbReference type="AlphaFoldDB" id="A0A1N6IJE2"/>
<feature type="signal peptide" evidence="2">
    <location>
        <begin position="1"/>
        <end position="23"/>
    </location>
</feature>